<feature type="transmembrane region" description="Helical" evidence="2">
    <location>
        <begin position="21"/>
        <end position="40"/>
    </location>
</feature>
<dbReference type="InterPro" id="IPR050222">
    <property type="entry name" value="MATE_MdtK"/>
</dbReference>
<dbReference type="GO" id="GO:0042910">
    <property type="term" value="F:xenobiotic transmembrane transporter activity"/>
    <property type="evidence" value="ECO:0007669"/>
    <property type="project" value="InterPro"/>
</dbReference>
<dbReference type="GO" id="GO:0005886">
    <property type="term" value="C:plasma membrane"/>
    <property type="evidence" value="ECO:0007669"/>
    <property type="project" value="TreeGrafter"/>
</dbReference>
<dbReference type="AlphaFoldDB" id="A0A7Y4B6L2"/>
<accession>A0A7Y4B6L2</accession>
<evidence type="ECO:0000256" key="1">
    <source>
        <dbReference type="ARBA" id="ARBA00022448"/>
    </source>
</evidence>
<feature type="transmembrane region" description="Helical" evidence="2">
    <location>
        <begin position="276"/>
        <end position="296"/>
    </location>
</feature>
<feature type="transmembrane region" description="Helical" evidence="2">
    <location>
        <begin position="52"/>
        <end position="74"/>
    </location>
</feature>
<keyword evidence="2" id="KW-1133">Transmembrane helix</keyword>
<evidence type="ECO:0000256" key="2">
    <source>
        <dbReference type="SAM" id="Phobius"/>
    </source>
</evidence>
<keyword evidence="2" id="KW-0472">Membrane</keyword>
<dbReference type="InterPro" id="IPR002528">
    <property type="entry name" value="MATE_fam"/>
</dbReference>
<evidence type="ECO:0008006" key="5">
    <source>
        <dbReference type="Google" id="ProtNLM"/>
    </source>
</evidence>
<keyword evidence="2" id="KW-0812">Transmembrane</keyword>
<dbReference type="RefSeq" id="WP_171346229.1">
    <property type="nucleotide sequence ID" value="NZ_VTYF01000020.1"/>
</dbReference>
<protein>
    <recommendedName>
        <fullName evidence="5">Multidrug resistance protein NorM</fullName>
    </recommendedName>
</protein>
<gene>
    <name evidence="3" type="ORF">F0254_22725</name>
</gene>
<evidence type="ECO:0000313" key="4">
    <source>
        <dbReference type="Proteomes" id="UP000532247"/>
    </source>
</evidence>
<keyword evidence="1" id="KW-0813">Transport</keyword>
<feature type="transmembrane region" description="Helical" evidence="2">
    <location>
        <begin position="135"/>
        <end position="158"/>
    </location>
</feature>
<organism evidence="3 4">
    <name type="scientific">Vibrio alginolyticus</name>
    <dbReference type="NCBI Taxonomy" id="663"/>
    <lineage>
        <taxon>Bacteria</taxon>
        <taxon>Pseudomonadati</taxon>
        <taxon>Pseudomonadota</taxon>
        <taxon>Gammaproteobacteria</taxon>
        <taxon>Vibrionales</taxon>
        <taxon>Vibrionaceae</taxon>
        <taxon>Vibrio</taxon>
    </lineage>
</organism>
<dbReference type="PANTHER" id="PTHR43298">
    <property type="entry name" value="MULTIDRUG RESISTANCE PROTEIN NORM-RELATED"/>
    <property type="match status" value="1"/>
</dbReference>
<feature type="transmembrane region" description="Helical" evidence="2">
    <location>
        <begin position="199"/>
        <end position="219"/>
    </location>
</feature>
<reference evidence="3 4" key="1">
    <citation type="submission" date="2019-09" db="EMBL/GenBank/DDBJ databases">
        <title>Draft genome sequencing and comparative genomics of hatchery-associated Vibrios.</title>
        <authorList>
            <person name="Kehlet-Delgado H."/>
            <person name="Mueller R.S."/>
        </authorList>
    </citation>
    <scope>NUCLEOTIDE SEQUENCE [LARGE SCALE GENOMIC DNA]</scope>
    <source>
        <strain evidence="3 4">081416A</strain>
    </source>
</reference>
<dbReference type="Proteomes" id="UP000532247">
    <property type="component" value="Unassembled WGS sequence"/>
</dbReference>
<proteinExistence type="predicted"/>
<comment type="caution">
    <text evidence="3">The sequence shown here is derived from an EMBL/GenBank/DDBJ whole genome shotgun (WGS) entry which is preliminary data.</text>
</comment>
<sequence length="446" mass="48489">MMYARLSQHVSFISHELAETAKIACPILISLSLSMLSGLVDTVALGRFSTQALSSAVVGTSIFIVFVTAVNGLLRSMIPLYFSASDSRESARVVFNSGALALGLSAFFCAVVLNLKSVLFIWGFEDTLSQHTYNYLGILIWGLIPLSLSMVVTNLFIVRKYTKPLLKVSALAFLVNVSTTIILVFGLTGGEPMGERGAAVGSVLSYLFSFAYGGLLYARKYKGVAPILVPEFCFSLIKQCFVIGVPISAAVVTKFTAMSMLAIWVSQAGDKHVGAFGILNNVATIVFIFPVAYGQAQLSRLGHTGKFETAGAGLRWLYACLLNIALITTLVVLTLFAIQDWLIGVYTSDDSIVALFQRTLPIMLIVVMFDAIQATSGIVLTHFKDTLFSFASIAIGYFLICLPVVYFFSDVTSPDIILHVYKAMMLCMLILTVLQVGRLSKRIVRE</sequence>
<dbReference type="Pfam" id="PF01554">
    <property type="entry name" value="MatE"/>
    <property type="match status" value="2"/>
</dbReference>
<dbReference type="PANTHER" id="PTHR43298:SF2">
    <property type="entry name" value="FMN_FAD EXPORTER YEEO-RELATED"/>
    <property type="match status" value="1"/>
</dbReference>
<name>A0A7Y4B6L2_VIBAL</name>
<feature type="transmembrane region" description="Helical" evidence="2">
    <location>
        <begin position="165"/>
        <end position="187"/>
    </location>
</feature>
<dbReference type="GO" id="GO:0015297">
    <property type="term" value="F:antiporter activity"/>
    <property type="evidence" value="ECO:0007669"/>
    <property type="project" value="InterPro"/>
</dbReference>
<feature type="transmembrane region" description="Helical" evidence="2">
    <location>
        <begin position="94"/>
        <end position="115"/>
    </location>
</feature>
<dbReference type="EMBL" id="VTYF01000020">
    <property type="protein sequence ID" value="NOI11647.1"/>
    <property type="molecule type" value="Genomic_DNA"/>
</dbReference>
<evidence type="ECO:0000313" key="3">
    <source>
        <dbReference type="EMBL" id="NOI11647.1"/>
    </source>
</evidence>
<feature type="transmembrane region" description="Helical" evidence="2">
    <location>
        <begin position="387"/>
        <end position="408"/>
    </location>
</feature>
<feature type="transmembrane region" description="Helical" evidence="2">
    <location>
        <begin position="316"/>
        <end position="339"/>
    </location>
</feature>
<feature type="transmembrane region" description="Helical" evidence="2">
    <location>
        <begin position="240"/>
        <end position="264"/>
    </location>
</feature>
<feature type="transmembrane region" description="Helical" evidence="2">
    <location>
        <begin position="420"/>
        <end position="437"/>
    </location>
</feature>
<feature type="transmembrane region" description="Helical" evidence="2">
    <location>
        <begin position="359"/>
        <end position="380"/>
    </location>
</feature>